<dbReference type="Gene3D" id="3.40.630.30">
    <property type="match status" value="1"/>
</dbReference>
<dbReference type="Pfam" id="PF13480">
    <property type="entry name" value="Acetyltransf_6"/>
    <property type="match status" value="1"/>
</dbReference>
<feature type="non-terminal residue" evidence="2">
    <location>
        <position position="1"/>
    </location>
</feature>
<sequence>HYSSCVYSIEFIVFYEEDRVVGVAPLYIKQAQNFELRFICTGENEEDEVFSERLDFIVADEFEDSVVSIFMKYLDDRDKIWSKIIINNYMEDSFINKYLFPVLLRFKYSVYSHREGFRYTLDLPESSDEFFKVKKGSFYNGLKRKSRQLKKLDGFSCYVVSDQSELEKNMDDIKILHNNRWNRSEIRGAFESDVYFEFHKELAGRLLKNDQLFLLVVKINDSVISVVYGFIFNEVLSFYQSGYTVTQYSKLSIGSVSHLLAIDIAINKKLKTYDFMFGSDDSYKNKFKCVTENMCRCEIYKPGISGKMKIFLDKMHIHVN</sequence>
<dbReference type="EMBL" id="UOFI01000069">
    <property type="protein sequence ID" value="VAW65845.1"/>
    <property type="molecule type" value="Genomic_DNA"/>
</dbReference>
<gene>
    <name evidence="2" type="ORF">MNBD_GAMMA09-3324</name>
</gene>
<protein>
    <recommendedName>
        <fullName evidence="1">BioF2-like acetyltransferase domain-containing protein</fullName>
    </recommendedName>
</protein>
<proteinExistence type="predicted"/>
<feature type="domain" description="BioF2-like acetyltransferase" evidence="1">
    <location>
        <begin position="138"/>
        <end position="284"/>
    </location>
</feature>
<evidence type="ECO:0000313" key="2">
    <source>
        <dbReference type="EMBL" id="VAW65845.1"/>
    </source>
</evidence>
<reference evidence="2" key="1">
    <citation type="submission" date="2018-06" db="EMBL/GenBank/DDBJ databases">
        <authorList>
            <person name="Zhirakovskaya E."/>
        </authorList>
    </citation>
    <scope>NUCLEOTIDE SEQUENCE</scope>
</reference>
<evidence type="ECO:0000259" key="1">
    <source>
        <dbReference type="Pfam" id="PF13480"/>
    </source>
</evidence>
<organism evidence="2">
    <name type="scientific">hydrothermal vent metagenome</name>
    <dbReference type="NCBI Taxonomy" id="652676"/>
    <lineage>
        <taxon>unclassified sequences</taxon>
        <taxon>metagenomes</taxon>
        <taxon>ecological metagenomes</taxon>
    </lineage>
</organism>
<dbReference type="AlphaFoldDB" id="A0A3B0XC55"/>
<dbReference type="SUPFAM" id="SSF55729">
    <property type="entry name" value="Acyl-CoA N-acyltransferases (Nat)"/>
    <property type="match status" value="1"/>
</dbReference>
<name>A0A3B0XC55_9ZZZZ</name>
<accession>A0A3B0XC55</accession>
<dbReference type="InterPro" id="IPR016181">
    <property type="entry name" value="Acyl_CoA_acyltransferase"/>
</dbReference>
<dbReference type="InterPro" id="IPR038740">
    <property type="entry name" value="BioF2-like_GNAT_dom"/>
</dbReference>